<accession>A0A841Q5R2</accession>
<keyword evidence="4 6" id="KW-1133">Transmembrane helix</keyword>
<evidence type="ECO:0000256" key="2">
    <source>
        <dbReference type="ARBA" id="ARBA00022475"/>
    </source>
</evidence>
<feature type="transmembrane region" description="Helical" evidence="6">
    <location>
        <begin position="95"/>
        <end position="117"/>
    </location>
</feature>
<dbReference type="Pfam" id="PF02588">
    <property type="entry name" value="YitT_membrane"/>
    <property type="match status" value="1"/>
</dbReference>
<protein>
    <submittedName>
        <fullName evidence="7">Uncharacterized membrane-anchored protein YitT (DUF2179 family)</fullName>
    </submittedName>
</protein>
<feature type="transmembrane region" description="Helical" evidence="6">
    <location>
        <begin position="65"/>
        <end position="83"/>
    </location>
</feature>
<keyword evidence="3 6" id="KW-0812">Transmembrane</keyword>
<reference evidence="7 8" key="1">
    <citation type="submission" date="2020-08" db="EMBL/GenBank/DDBJ databases">
        <title>Genomic Encyclopedia of Type Strains, Phase IV (KMG-IV): sequencing the most valuable type-strain genomes for metagenomic binning, comparative biology and taxonomic classification.</title>
        <authorList>
            <person name="Goeker M."/>
        </authorList>
    </citation>
    <scope>NUCLEOTIDE SEQUENCE [LARGE SCALE GENOMIC DNA]</scope>
    <source>
        <strain evidence="7 8">DSM 19612</strain>
    </source>
</reference>
<gene>
    <name evidence="7" type="ORF">HNQ94_002174</name>
</gene>
<dbReference type="InterPro" id="IPR003740">
    <property type="entry name" value="YitT"/>
</dbReference>
<dbReference type="InterPro" id="IPR051461">
    <property type="entry name" value="UPF0750_membrane"/>
</dbReference>
<keyword evidence="8" id="KW-1185">Reference proteome</keyword>
<evidence type="ECO:0000256" key="3">
    <source>
        <dbReference type="ARBA" id="ARBA00022692"/>
    </source>
</evidence>
<evidence type="ECO:0000313" key="8">
    <source>
        <dbReference type="Proteomes" id="UP000581688"/>
    </source>
</evidence>
<name>A0A841Q5R2_9BACI</name>
<dbReference type="PANTHER" id="PTHR33545">
    <property type="entry name" value="UPF0750 MEMBRANE PROTEIN YITT-RELATED"/>
    <property type="match status" value="1"/>
</dbReference>
<dbReference type="PANTHER" id="PTHR33545:SF5">
    <property type="entry name" value="UPF0750 MEMBRANE PROTEIN YITT"/>
    <property type="match status" value="1"/>
</dbReference>
<evidence type="ECO:0000256" key="5">
    <source>
        <dbReference type="ARBA" id="ARBA00023136"/>
    </source>
</evidence>
<sequence length="212" mass="22960">MKKYLYILLGCMITAIGVIFLNHSSLVTGGTAGLALSVSYLFTLPFSIVFFMINIPFYIFSFVRMGWKFTLSTILSVTILSGLTSLDQFLPGFTIPMWVGAIVGGLFIGVGLSVLFMNGSSLGGANILSLFLQKRYNINPGKTTFIFDGIVVLSGLYAVGLIKGLFSILSIAVISKVIGYFKNEIATRTAETKEKVKVEKKPSRVQVPAASN</sequence>
<evidence type="ECO:0000256" key="4">
    <source>
        <dbReference type="ARBA" id="ARBA00022989"/>
    </source>
</evidence>
<dbReference type="GO" id="GO:0005886">
    <property type="term" value="C:plasma membrane"/>
    <property type="evidence" value="ECO:0007669"/>
    <property type="project" value="UniProtKB-SubCell"/>
</dbReference>
<evidence type="ECO:0000256" key="6">
    <source>
        <dbReference type="SAM" id="Phobius"/>
    </source>
</evidence>
<comment type="caution">
    <text evidence="7">The sequence shown here is derived from an EMBL/GenBank/DDBJ whole genome shotgun (WGS) entry which is preliminary data.</text>
</comment>
<dbReference type="RefSeq" id="WP_174495929.1">
    <property type="nucleotide sequence ID" value="NZ_CADDWK010000005.1"/>
</dbReference>
<evidence type="ECO:0000313" key="7">
    <source>
        <dbReference type="EMBL" id="MBB6453725.1"/>
    </source>
</evidence>
<dbReference type="Proteomes" id="UP000581688">
    <property type="component" value="Unassembled WGS sequence"/>
</dbReference>
<evidence type="ECO:0000256" key="1">
    <source>
        <dbReference type="ARBA" id="ARBA00004651"/>
    </source>
</evidence>
<organism evidence="7 8">
    <name type="scientific">Salirhabdus euzebyi</name>
    <dbReference type="NCBI Taxonomy" id="394506"/>
    <lineage>
        <taxon>Bacteria</taxon>
        <taxon>Bacillati</taxon>
        <taxon>Bacillota</taxon>
        <taxon>Bacilli</taxon>
        <taxon>Bacillales</taxon>
        <taxon>Bacillaceae</taxon>
        <taxon>Salirhabdus</taxon>
    </lineage>
</organism>
<keyword evidence="2" id="KW-1003">Cell membrane</keyword>
<comment type="subcellular location">
    <subcellularLocation>
        <location evidence="1">Cell membrane</location>
        <topology evidence="1">Multi-pass membrane protein</topology>
    </subcellularLocation>
</comment>
<dbReference type="AlphaFoldDB" id="A0A841Q5R2"/>
<feature type="transmembrane region" description="Helical" evidence="6">
    <location>
        <begin position="5"/>
        <end position="26"/>
    </location>
</feature>
<feature type="transmembrane region" description="Helical" evidence="6">
    <location>
        <begin position="32"/>
        <end position="53"/>
    </location>
</feature>
<keyword evidence="5 6" id="KW-0472">Membrane</keyword>
<dbReference type="EMBL" id="JACHGH010000005">
    <property type="protein sequence ID" value="MBB6453725.1"/>
    <property type="molecule type" value="Genomic_DNA"/>
</dbReference>
<proteinExistence type="predicted"/>